<keyword evidence="4" id="KW-0067">ATP-binding</keyword>
<evidence type="ECO:0000256" key="4">
    <source>
        <dbReference type="ARBA" id="ARBA00022840"/>
    </source>
</evidence>
<gene>
    <name evidence="6" type="ORF">B1B_18314</name>
</gene>
<dbReference type="GO" id="GO:0004788">
    <property type="term" value="F:thiamine diphosphokinase activity"/>
    <property type="evidence" value="ECO:0007669"/>
    <property type="project" value="InterPro"/>
</dbReference>
<name>T0ZPM0_9ZZZZ</name>
<dbReference type="AlphaFoldDB" id="T0ZPM0"/>
<keyword evidence="2" id="KW-0547">Nucleotide-binding</keyword>
<evidence type="ECO:0000259" key="5">
    <source>
        <dbReference type="Pfam" id="PF01973"/>
    </source>
</evidence>
<dbReference type="InterPro" id="IPR002826">
    <property type="entry name" value="MptE-like"/>
</dbReference>
<accession>T0ZPM0</accession>
<sequence>MEYAEWAPEYARIRAAFGFPFDREVRSAEALRRLLPPAARVDPLPRIRERLHAREVIVVGLAPGAGPPPVWRLPPRAKTPVIVAADGATRACTGAGLVPAVIVTDLDGPIPAEISANSRGALAVIHAHGDNLPALEEWVPQFPGELAGSWAGPPTADLIDVGGFTDGDRAVHLAEHLGAERILLWGFEFDRIDEEDPRLRELKIRKLAFARAALHALAARSSIPIVLWLRDGSFDRLGAHT</sequence>
<keyword evidence="3" id="KW-0418">Kinase</keyword>
<feature type="domain" description="6-hydroxymethylpterin diphosphokinase MptE-like" evidence="5">
    <location>
        <begin position="78"/>
        <end position="190"/>
    </location>
</feature>
<evidence type="ECO:0000256" key="1">
    <source>
        <dbReference type="ARBA" id="ARBA00022679"/>
    </source>
</evidence>
<dbReference type="GO" id="GO:0005524">
    <property type="term" value="F:ATP binding"/>
    <property type="evidence" value="ECO:0007669"/>
    <property type="project" value="UniProtKB-KW"/>
</dbReference>
<dbReference type="InterPro" id="IPR027510">
    <property type="entry name" value="HMPDK_MptE"/>
</dbReference>
<dbReference type="PANTHER" id="PTHR39648:SF1">
    <property type="entry name" value="6-HYDROXYMETHYL-7,8-DIHYDROPTERIN PYROPHOSPHOKINASE"/>
    <property type="match status" value="1"/>
</dbReference>
<dbReference type="GO" id="GO:0009229">
    <property type="term" value="P:thiamine diphosphate biosynthetic process"/>
    <property type="evidence" value="ECO:0007669"/>
    <property type="project" value="InterPro"/>
</dbReference>
<dbReference type="SUPFAM" id="SSF63999">
    <property type="entry name" value="Thiamin pyrophosphokinase, catalytic domain"/>
    <property type="match status" value="1"/>
</dbReference>
<evidence type="ECO:0000313" key="6">
    <source>
        <dbReference type="EMBL" id="EQD30649.1"/>
    </source>
</evidence>
<reference evidence="6" key="2">
    <citation type="journal article" date="2014" name="ISME J.">
        <title>Microbial stratification in low pH oxic and suboxic macroscopic growths along an acid mine drainage.</title>
        <authorList>
            <person name="Mendez-Garcia C."/>
            <person name="Mesa V."/>
            <person name="Sprenger R.R."/>
            <person name="Richter M."/>
            <person name="Diez M.S."/>
            <person name="Solano J."/>
            <person name="Bargiela R."/>
            <person name="Golyshina O.V."/>
            <person name="Manteca A."/>
            <person name="Ramos J.L."/>
            <person name="Gallego J.R."/>
            <person name="Llorente I."/>
            <person name="Martins Dos Santos V.A."/>
            <person name="Jensen O.N."/>
            <person name="Pelaez A.I."/>
            <person name="Sanchez J."/>
            <person name="Ferrer M."/>
        </authorList>
    </citation>
    <scope>NUCLEOTIDE SEQUENCE</scope>
</reference>
<proteinExistence type="inferred from homology"/>
<dbReference type="GO" id="GO:0003848">
    <property type="term" value="F:2-amino-4-hydroxy-6-hydroxymethyldihydropteridine diphosphokinase activity"/>
    <property type="evidence" value="ECO:0007669"/>
    <property type="project" value="InterPro"/>
</dbReference>
<dbReference type="EMBL" id="AUZY01012262">
    <property type="protein sequence ID" value="EQD30649.1"/>
    <property type="molecule type" value="Genomic_DNA"/>
</dbReference>
<protein>
    <submittedName>
        <fullName evidence="6">Protein containing DUF115</fullName>
    </submittedName>
</protein>
<dbReference type="Pfam" id="PF01973">
    <property type="entry name" value="MptE-like"/>
    <property type="match status" value="1"/>
</dbReference>
<reference evidence="6" key="1">
    <citation type="submission" date="2013-08" db="EMBL/GenBank/DDBJ databases">
        <authorList>
            <person name="Mendez C."/>
            <person name="Richter M."/>
            <person name="Ferrer M."/>
            <person name="Sanchez J."/>
        </authorList>
    </citation>
    <scope>NUCLEOTIDE SEQUENCE</scope>
</reference>
<dbReference type="PANTHER" id="PTHR39648">
    <property type="entry name" value="6-HYDROXYMETHYL-7,8-DIHYDROPTERIN PYROPHOSPHOKINASE"/>
    <property type="match status" value="1"/>
</dbReference>
<organism evidence="6">
    <name type="scientific">mine drainage metagenome</name>
    <dbReference type="NCBI Taxonomy" id="410659"/>
    <lineage>
        <taxon>unclassified sequences</taxon>
        <taxon>metagenomes</taxon>
        <taxon>ecological metagenomes</taxon>
    </lineage>
</organism>
<dbReference type="InterPro" id="IPR036759">
    <property type="entry name" value="TPK_catalytic_sf"/>
</dbReference>
<comment type="caution">
    <text evidence="6">The sequence shown here is derived from an EMBL/GenBank/DDBJ whole genome shotgun (WGS) entry which is preliminary data.</text>
</comment>
<evidence type="ECO:0000256" key="2">
    <source>
        <dbReference type="ARBA" id="ARBA00022741"/>
    </source>
</evidence>
<dbReference type="GO" id="GO:0016301">
    <property type="term" value="F:kinase activity"/>
    <property type="evidence" value="ECO:0007669"/>
    <property type="project" value="UniProtKB-KW"/>
</dbReference>
<dbReference type="HAMAP" id="MF_02131">
    <property type="entry name" value="HMPDK_arch"/>
    <property type="match status" value="1"/>
</dbReference>
<evidence type="ECO:0000256" key="3">
    <source>
        <dbReference type="ARBA" id="ARBA00022777"/>
    </source>
</evidence>
<keyword evidence="1" id="KW-0808">Transferase</keyword>